<dbReference type="SMART" id="SM00560">
    <property type="entry name" value="LamGL"/>
    <property type="match status" value="6"/>
</dbReference>
<feature type="domain" description="LamG-like jellyroll fold" evidence="3">
    <location>
        <begin position="2356"/>
        <end position="2483"/>
    </location>
</feature>
<dbReference type="Pfam" id="PF13385">
    <property type="entry name" value="Laminin_G_3"/>
    <property type="match status" value="7"/>
</dbReference>
<comment type="caution">
    <text evidence="4">The sequence shown here is derived from an EMBL/GenBank/DDBJ whole genome shotgun (WGS) entry which is preliminary data.</text>
</comment>
<feature type="domain" description="LamG-like jellyroll fold" evidence="3">
    <location>
        <begin position="2124"/>
        <end position="2264"/>
    </location>
</feature>
<protein>
    <recommendedName>
        <fullName evidence="3">LamG-like jellyroll fold domain-containing protein</fullName>
    </recommendedName>
</protein>
<dbReference type="CDD" id="cd00110">
    <property type="entry name" value="LamG"/>
    <property type="match status" value="1"/>
</dbReference>
<dbReference type="SUPFAM" id="SSF49899">
    <property type="entry name" value="Concanavalin A-like lectins/glucanases"/>
    <property type="match status" value="7"/>
</dbReference>
<feature type="domain" description="LamG-like jellyroll fold" evidence="3">
    <location>
        <begin position="1186"/>
        <end position="1317"/>
    </location>
</feature>
<feature type="domain" description="LamG-like jellyroll fold" evidence="3">
    <location>
        <begin position="1878"/>
        <end position="2015"/>
    </location>
</feature>
<dbReference type="Pfam" id="PF10102">
    <property type="entry name" value="DUF2341"/>
    <property type="match status" value="1"/>
</dbReference>
<feature type="domain" description="LamG-like jellyroll fold" evidence="3">
    <location>
        <begin position="1425"/>
        <end position="1554"/>
    </location>
</feature>
<dbReference type="InterPro" id="IPR013320">
    <property type="entry name" value="ConA-like_dom_sf"/>
</dbReference>
<proteinExistence type="predicted"/>
<organism evidence="4 5">
    <name type="scientific">Candidatus Roizmanbacteria bacterium RIFCSPLOWO2_01_FULL_41_22</name>
    <dbReference type="NCBI Taxonomy" id="1802067"/>
    <lineage>
        <taxon>Bacteria</taxon>
        <taxon>Candidatus Roizmaniibacteriota</taxon>
    </lineage>
</organism>
<reference evidence="4 5" key="1">
    <citation type="journal article" date="2016" name="Nat. Commun.">
        <title>Thousands of microbial genomes shed light on interconnected biogeochemical processes in an aquifer system.</title>
        <authorList>
            <person name="Anantharaman K."/>
            <person name="Brown C.T."/>
            <person name="Hug L.A."/>
            <person name="Sharon I."/>
            <person name="Castelle C.J."/>
            <person name="Probst A.J."/>
            <person name="Thomas B.C."/>
            <person name="Singh A."/>
            <person name="Wilkins M.J."/>
            <person name="Karaoz U."/>
            <person name="Brodie E.L."/>
            <person name="Williams K.H."/>
            <person name="Hubbard S.S."/>
            <person name="Banfield J.F."/>
        </authorList>
    </citation>
    <scope>NUCLEOTIDE SEQUENCE [LARGE SCALE GENOMIC DNA]</scope>
</reference>
<evidence type="ECO:0000313" key="4">
    <source>
        <dbReference type="EMBL" id="OGK52168.1"/>
    </source>
</evidence>
<evidence type="ECO:0000259" key="3">
    <source>
        <dbReference type="SMART" id="SM00560"/>
    </source>
</evidence>
<accession>A0A1F7J965</accession>
<dbReference type="EMBL" id="MGAR01000013">
    <property type="protein sequence ID" value="OGK52168.1"/>
    <property type="molecule type" value="Genomic_DNA"/>
</dbReference>
<dbReference type="InterPro" id="IPR018765">
    <property type="entry name" value="DUF2341"/>
</dbReference>
<keyword evidence="2" id="KW-1015">Disulfide bond</keyword>
<name>A0A1F7J965_9BACT</name>
<dbReference type="PANTHER" id="PTHR42535:SF2">
    <property type="entry name" value="CHROMOSOME UNDETERMINED SCAFFOLD_146, WHOLE GENOME SHOTGUN SEQUENCE"/>
    <property type="match status" value="1"/>
</dbReference>
<evidence type="ECO:0000313" key="5">
    <source>
        <dbReference type="Proteomes" id="UP000176480"/>
    </source>
</evidence>
<evidence type="ECO:0000256" key="1">
    <source>
        <dbReference type="ARBA" id="ARBA00022729"/>
    </source>
</evidence>
<dbReference type="Gene3D" id="2.60.120.200">
    <property type="match status" value="8"/>
</dbReference>
<sequence>MIISHWKNRFFLTRRRTVSIGIAVVVVIFLAGFLIFHNAEAAWYNNSWAFRKKLTFNNAAQSANLTNFPVMVTLSADNFDFKQAKSAGEDIRFTDSDGTTLLGYEIEKWDSASKTAIIWVNVPQIDASSNQDFIYAYWGNPDAADAQSADNTWNSNYKGVYHLDDNAASTTITDSSGNSNTITAGQNTDKITSSSGKIAGSVMSLGTPGYPTNPTKTNYSDIWPDIVLDSSGFPVIAYTDYTNYDLVVMHCNDKECVGGDESINTVDSTGTTGYYPSIQLDSNGYPVIAYYDASGLDLELAHCNDANCAGGDENLNTVDSTGTTGQFPVLQLDSSGYPVIAYYDASGLDLELAHCNDANCAGGDENLNTVDSTGTVGNYQSGTSMVLDGSGYPVIAYNDDTNNDLKVAHCNDANCAGSDESLTAPLSSSANDTGTYSKSILLDGSGYPMIAYLDLTNTDLMYLHCDDVNCAGDETSRIVTVTTTQVLYMDMQKNSSGIPTIIGTYSAYPRVFACSDTNCSTDTETYLTLYNQYGASFPSFVFDANNNIYLVNYSRGKTGDYDVNFYTTYHKMQQAYDSDYDFGTGSFSVSAWFKSNGKAEQNFLLSRYDSDQGYKIWLNYAGEACFGIDDDSSFGPDDSACSSNSSIQTNVDNGNATTISFMDMNLDTSGYPVIAYYDATGLDLELIHCNDANCTGSNENFASIDSTGDVGYSPSLILDASGYPVIAYHDNTSNDLKVVHCGNANCSSGNTINTIDSADDVGDFPTIKLDASGYPVIAYYDTTNTAVKLVHCNDANCSGGDESIVTLVNDEDDRVRQGSESLQLDGSGYPMVVYYDATNIDLKYIHCNDVNCAGSDETKTTIETSGSTGDFASMKLDSSGYPVIAYMYGSGLDLKLVHCGNANCSSGNTTSTVSSINGADAGYYDIDLALNPATGNPVIVHSNLANFSFFLTVCNDVNCAGSDETTSLIRDNSYSYLYSSLELDSNNYPVIAFASTGNDLQLIHLSNTTTYSETNTYDDNTWHHLVAVKNGSSSITLYIDGASVGSDASLAATGTLTSNSATFNLLENLDNGLSDYNWTGSLDEVQIDSSARSASWVAAQYLSETNTFINQGLVEERDGPAGYWKFDEGTGATVHDATTQGNNGTITNASWVADDQCIAGKCLHFDGSGDSVSVADPANATLDPTTALTIEAWINPKTDGENSLARIVSNVASVDLYVQTDDNNAVSLCAETAGTADTCTGSDSIPLNRWSHVAVAYTDNNTRNFYINGQLVATNDSSNSLTNDSAAKVIGDIVGGTRSFDGYIDDLKVYDYARSAAQIKTDFTSSGTNKGASASFGGSNVLGIDDDKLASGLIGYWKMDDNVSGNSQTLTDASGNGLNLTTFWGANSSGMDCTIGGKFGYGCSLDGTDDYIRILDNDLLDLGTGDYTFSAWVNPASNPAVAYIVRKSDSGNTNGYQIYGASGIIRVALNSGTILAQSTTTLSTGIWQQVTVTFDRDDKVHLYINGTEEASGDISSLNGTDLNAAAALFLSYSSSFWNGKIDQTRIYNRALSPVEVRTLYDSAPGPVVYYNLDENTGTASVNDTSGNANTATMTGSMTSADWVPGKYGSALDFDGTDDALTVATASDSYVDFNGSEAFSGGAWVYVKTMPGSGNQDGIITKYDETSTLRGYRLILENDDADTTGNFQVDIYDESADQTITATGANDTVNPNTWYHVAFTFNGGTAGAAGDLKLYTNSVLTGSNSSNASFLGLEDVAVDFNVGDYDATDAVANNTAFTGVIDDVRVYNYARTQKQIVEDLNAGHPAGGSPVGSQVLHFQFNEGVGATANNSGSLGASLKGIISGPSWSNNGKFGKTLSFDNSDDRVYLADNDSLDPRTGSFTGSAWIKVNSATTPHDIIIQKGANQATAVGYWFGITTSGTLDLGISDGSSYLVNFVQSNTNVGDNAWHYVAFTWDPALGATIYVDGKKDKFTAATSSVDFNSTSVLNIGGYSAATFTVDGLIDEVKIYNFALSEDSIKTDYNQGKSAVLGALGTNPTYAPQAANQEYCVPGDTTSCASPVGEWKMDENTGVNAYDTSGNSNNGALGVGSSVPTWTVGKIGSALNFDGTDDLVNAGSATTLDDMSTISVTAWVYARGAGETLGRIIDKSTDTSASNGYIIGVNGAGTVTLRVDHGATDLNCNGSVVDINSWSHITITWDGTANCSGVLFYKNGVQVSTSTTTNGGAGRVSDADQSLIIGNNSATDRTFDGKIDNLKLYNYVRSPAQVAWEYNRGGPVGWWKLDECQDGTLYDASGKGNNGTWYGTGGGTQTAVGSCTTASTAWGNGATGKFNSSLNFDGTDDYVDIPDQSYLRTTTQSFSFWFKSSTAPAVFGGVISHTNNADGYNVLQTSSGKIRAYRRISGNWRYVESKSSVTDGAWHHGAAIYDGTTISFYINGLLQGTDTDASATDFSNTNYLLGKYPTTYYFTGQIDDVGVFNYALTATQVKTLYNSGAVRFNQ</sequence>
<keyword evidence="1" id="KW-0732">Signal</keyword>
<evidence type="ECO:0000256" key="2">
    <source>
        <dbReference type="ARBA" id="ARBA00023157"/>
    </source>
</evidence>
<dbReference type="STRING" id="1802067.A2966_02090"/>
<gene>
    <name evidence="4" type="ORF">A2966_02090</name>
</gene>
<dbReference type="InterPro" id="IPR006558">
    <property type="entry name" value="LamG-like"/>
</dbReference>
<dbReference type="Proteomes" id="UP000176480">
    <property type="component" value="Unassembled WGS sequence"/>
</dbReference>
<feature type="domain" description="LamG-like jellyroll fold" evidence="3">
    <location>
        <begin position="1636"/>
        <end position="1793"/>
    </location>
</feature>
<dbReference type="InterPro" id="IPR001791">
    <property type="entry name" value="Laminin_G"/>
</dbReference>
<dbReference type="PANTHER" id="PTHR42535">
    <property type="entry name" value="OOKINETE PROTEIN, PUTATIVE-RELATED"/>
    <property type="match status" value="1"/>
</dbReference>